<dbReference type="InterPro" id="IPR036864">
    <property type="entry name" value="Zn2-C6_fun-type_DNA-bd_sf"/>
</dbReference>
<dbReference type="CDD" id="cd00067">
    <property type="entry name" value="GAL4"/>
    <property type="match status" value="1"/>
</dbReference>
<reference evidence="3" key="1">
    <citation type="journal article" date="2021" name="Nat. Commun.">
        <title>Genetic determinants of endophytism in the Arabidopsis root mycobiome.</title>
        <authorList>
            <person name="Mesny F."/>
            <person name="Miyauchi S."/>
            <person name="Thiergart T."/>
            <person name="Pickel B."/>
            <person name="Atanasova L."/>
            <person name="Karlsson M."/>
            <person name="Huettel B."/>
            <person name="Barry K.W."/>
            <person name="Haridas S."/>
            <person name="Chen C."/>
            <person name="Bauer D."/>
            <person name="Andreopoulos W."/>
            <person name="Pangilinan J."/>
            <person name="LaButti K."/>
            <person name="Riley R."/>
            <person name="Lipzen A."/>
            <person name="Clum A."/>
            <person name="Drula E."/>
            <person name="Henrissat B."/>
            <person name="Kohler A."/>
            <person name="Grigoriev I.V."/>
            <person name="Martin F.M."/>
            <person name="Hacquard S."/>
        </authorList>
    </citation>
    <scope>NUCLEOTIDE SEQUENCE</scope>
    <source>
        <strain evidence="3">FSSC 5 MPI-SDFR-AT-0091</strain>
    </source>
</reference>
<dbReference type="GO" id="GO:0008270">
    <property type="term" value="F:zinc ion binding"/>
    <property type="evidence" value="ECO:0007669"/>
    <property type="project" value="InterPro"/>
</dbReference>
<evidence type="ECO:0000256" key="1">
    <source>
        <dbReference type="ARBA" id="ARBA00023242"/>
    </source>
</evidence>
<gene>
    <name evidence="3" type="ORF">B0J15DRAFT_35278</name>
</gene>
<name>A0A9P9KJF2_FUSSL</name>
<proteinExistence type="predicted"/>
<comment type="caution">
    <text evidence="3">The sequence shown here is derived from an EMBL/GenBank/DDBJ whole genome shotgun (WGS) entry which is preliminary data.</text>
</comment>
<dbReference type="Proteomes" id="UP000736672">
    <property type="component" value="Unassembled WGS sequence"/>
</dbReference>
<accession>A0A9P9KJF2</accession>
<protein>
    <recommendedName>
        <fullName evidence="5">Zn(2)-C6 fungal-type domain-containing protein</fullName>
    </recommendedName>
</protein>
<organism evidence="3 4">
    <name type="scientific">Fusarium solani</name>
    <name type="common">Filamentous fungus</name>
    <dbReference type="NCBI Taxonomy" id="169388"/>
    <lineage>
        <taxon>Eukaryota</taxon>
        <taxon>Fungi</taxon>
        <taxon>Dikarya</taxon>
        <taxon>Ascomycota</taxon>
        <taxon>Pezizomycotina</taxon>
        <taxon>Sordariomycetes</taxon>
        <taxon>Hypocreomycetidae</taxon>
        <taxon>Hypocreales</taxon>
        <taxon>Nectriaceae</taxon>
        <taxon>Fusarium</taxon>
        <taxon>Fusarium solani species complex</taxon>
    </lineage>
</organism>
<dbReference type="InterPro" id="IPR001138">
    <property type="entry name" value="Zn2Cys6_DnaBD"/>
</dbReference>
<dbReference type="AlphaFoldDB" id="A0A9P9KJF2"/>
<keyword evidence="4" id="KW-1185">Reference proteome</keyword>
<evidence type="ECO:0000256" key="2">
    <source>
        <dbReference type="SAM" id="MobiDB-lite"/>
    </source>
</evidence>
<feature type="region of interest" description="Disordered" evidence="2">
    <location>
        <begin position="121"/>
        <end position="187"/>
    </location>
</feature>
<sequence>MVPQPPRMLGRITKKSPTEFCQYKLVRKPPRKLATEKCDNCRQGKLKCVPQGHGCQRCFQKGQHCPGLTKVKRTKPRSPVSLEPSPSSAAATPSAAGMSREALEFVPIKPLIPESTFNAQRGQLGRPTEDAEPSNIWGATPELTESVPSDSDRSPCVSDLPELARETSPLRPTVQEPGSEESDALDELQGLEIGLDLLDELEDEDEETMDDGVETMDDGVETMDDGVETIVADEVLIPVAVDAVWDDLRADYVRIYGKAPCEPPNFIKYLKKLRPTKRGTLECPPCRWSCDGEFCPSRIQHHFRYCHVGNISYADKENLKPRVGKALSHLMGDPESRKIVEALRARCSDIQANRQQLRNAAQKPRLPSVIVFLTQLRPFCNGQLTCIGPKCKGTHFFDASWDDLKSHYESYHAGYILQNEDVRGELDVQSHLARHERSIGRLFIKARARHEEWVSMDNYAKESVKVRCTWLLEYECSAYRRLPKMPQLGVLRDLNNVLRSHYRRFNRLAAESLSVDLTSFAEDLKEKYPKPKELRRLGTRIFKQVIQGTPPTTLMEIFAFISLSQAMATVMRRRGIQVASDPGTIDYLAWRTCLDDKTDQDLYDKILVTWFRPKWWQEPTGMPFNL</sequence>
<evidence type="ECO:0008006" key="5">
    <source>
        <dbReference type="Google" id="ProtNLM"/>
    </source>
</evidence>
<dbReference type="Gene3D" id="4.10.240.10">
    <property type="entry name" value="Zn(2)-C6 fungal-type DNA-binding domain"/>
    <property type="match status" value="1"/>
</dbReference>
<evidence type="ECO:0000313" key="3">
    <source>
        <dbReference type="EMBL" id="KAH7254849.1"/>
    </source>
</evidence>
<feature type="compositionally biased region" description="Low complexity" evidence="2">
    <location>
        <begin position="77"/>
        <end position="97"/>
    </location>
</feature>
<dbReference type="SUPFAM" id="SSF57701">
    <property type="entry name" value="Zn2/Cys6 DNA-binding domain"/>
    <property type="match status" value="1"/>
</dbReference>
<feature type="region of interest" description="Disordered" evidence="2">
    <location>
        <begin position="66"/>
        <end position="97"/>
    </location>
</feature>
<dbReference type="OrthoDB" id="5100145at2759"/>
<dbReference type="GO" id="GO:0000981">
    <property type="term" value="F:DNA-binding transcription factor activity, RNA polymerase II-specific"/>
    <property type="evidence" value="ECO:0007669"/>
    <property type="project" value="InterPro"/>
</dbReference>
<keyword evidence="1" id="KW-0539">Nucleus</keyword>
<dbReference type="EMBL" id="JAGTJS010000010">
    <property type="protein sequence ID" value="KAH7254849.1"/>
    <property type="molecule type" value="Genomic_DNA"/>
</dbReference>
<evidence type="ECO:0000313" key="4">
    <source>
        <dbReference type="Proteomes" id="UP000736672"/>
    </source>
</evidence>